<keyword evidence="2" id="KW-1185">Reference proteome</keyword>
<proteinExistence type="predicted"/>
<dbReference type="InterPro" id="IPR007263">
    <property type="entry name" value="DCC1-like"/>
</dbReference>
<dbReference type="Proteomes" id="UP000575241">
    <property type="component" value="Unassembled WGS sequence"/>
</dbReference>
<gene>
    <name evidence="1" type="ORF">HNP52_003499</name>
</gene>
<dbReference type="Pfam" id="PF04134">
    <property type="entry name" value="DCC1-like"/>
    <property type="match status" value="1"/>
</dbReference>
<dbReference type="EMBL" id="JACHLN010000003">
    <property type="protein sequence ID" value="MBB4840407.1"/>
    <property type="molecule type" value="Genomic_DNA"/>
</dbReference>
<name>A0A7W7NTW7_9SPHN</name>
<dbReference type="PANTHER" id="PTHR33639:SF2">
    <property type="entry name" value="DUF393 DOMAIN-CONTAINING PROTEIN"/>
    <property type="match status" value="1"/>
</dbReference>
<dbReference type="GO" id="GO:0015035">
    <property type="term" value="F:protein-disulfide reductase activity"/>
    <property type="evidence" value="ECO:0007669"/>
    <property type="project" value="InterPro"/>
</dbReference>
<evidence type="ECO:0000313" key="1">
    <source>
        <dbReference type="EMBL" id="MBB4840407.1"/>
    </source>
</evidence>
<dbReference type="RefSeq" id="WP_184168872.1">
    <property type="nucleotide sequence ID" value="NZ_JACHLN010000003.1"/>
</dbReference>
<reference evidence="1 2" key="1">
    <citation type="submission" date="2020-08" db="EMBL/GenBank/DDBJ databases">
        <title>Functional genomics of gut bacteria from endangered species of beetles.</title>
        <authorList>
            <person name="Carlos-Shanley C."/>
        </authorList>
    </citation>
    <scope>NUCLEOTIDE SEQUENCE [LARGE SCALE GENOMIC DNA]</scope>
    <source>
        <strain evidence="1 2">S00224</strain>
    </source>
</reference>
<organism evidence="1 2">
    <name type="scientific">Sphingomonas kyeonggiensis</name>
    <dbReference type="NCBI Taxonomy" id="1268553"/>
    <lineage>
        <taxon>Bacteria</taxon>
        <taxon>Pseudomonadati</taxon>
        <taxon>Pseudomonadota</taxon>
        <taxon>Alphaproteobacteria</taxon>
        <taxon>Sphingomonadales</taxon>
        <taxon>Sphingomonadaceae</taxon>
        <taxon>Sphingomonas</taxon>
    </lineage>
</organism>
<evidence type="ECO:0000313" key="2">
    <source>
        <dbReference type="Proteomes" id="UP000575241"/>
    </source>
</evidence>
<protein>
    <submittedName>
        <fullName evidence="1">Putative DCC family thiol-disulfide oxidoreductase YuxK</fullName>
    </submittedName>
</protein>
<sequence>MNPIILFDGVCILCTANARFVLRHDRCGHFRLASVQSETGQALCKRFGVDPDDPDTMLVIDGDRARRDSDGVLAIAEALGWPWRALGVMRVIPRGWRDAAYRRIARNRYRLFGKHDACWVPSPEQRARIL</sequence>
<dbReference type="AlphaFoldDB" id="A0A7W7NTW7"/>
<comment type="caution">
    <text evidence="1">The sequence shown here is derived from an EMBL/GenBank/DDBJ whole genome shotgun (WGS) entry which is preliminary data.</text>
</comment>
<dbReference type="InterPro" id="IPR052927">
    <property type="entry name" value="DCC_oxidoreductase"/>
</dbReference>
<dbReference type="PANTHER" id="PTHR33639">
    <property type="entry name" value="THIOL-DISULFIDE OXIDOREDUCTASE DCC"/>
    <property type="match status" value="1"/>
</dbReference>
<accession>A0A7W7NTW7</accession>